<organism evidence="1 2">
    <name type="scientific">Legionella lansingensis</name>
    <dbReference type="NCBI Taxonomy" id="45067"/>
    <lineage>
        <taxon>Bacteria</taxon>
        <taxon>Pseudomonadati</taxon>
        <taxon>Pseudomonadota</taxon>
        <taxon>Gammaproteobacteria</taxon>
        <taxon>Legionellales</taxon>
        <taxon>Legionellaceae</taxon>
        <taxon>Legionella</taxon>
    </lineage>
</organism>
<dbReference type="Proteomes" id="UP000054869">
    <property type="component" value="Unassembled WGS sequence"/>
</dbReference>
<name>A0A0W0VJR7_9GAMM</name>
<evidence type="ECO:0000313" key="2">
    <source>
        <dbReference type="Proteomes" id="UP000054869"/>
    </source>
</evidence>
<sequence length="166" mass="18401">MLHLYEHQRIIEHQGLVSVSYDEQSRTFQVSLASGEVLHASTLIDASGYRYKPNPNSIKPMLLDKLAGNGLISVRTYGGIDLTDHYQGIDVHGKVHENLFCIGPVASYNHPVPTPHASFMVYRDYRDVELVIQQFASTLNTTENGYYSSGIPLMNGNSISGKAANF</sequence>
<dbReference type="SUPFAM" id="SSF51905">
    <property type="entry name" value="FAD/NAD(P)-binding domain"/>
    <property type="match status" value="1"/>
</dbReference>
<evidence type="ECO:0000313" key="1">
    <source>
        <dbReference type="EMBL" id="KTD20086.1"/>
    </source>
</evidence>
<gene>
    <name evidence="1" type="ORF">Llan_2015</name>
</gene>
<accession>A0A0W0VJR7</accession>
<keyword evidence="2" id="KW-1185">Reference proteome</keyword>
<dbReference type="EMBL" id="LNYI01000046">
    <property type="protein sequence ID" value="KTD20086.1"/>
    <property type="molecule type" value="Genomic_DNA"/>
</dbReference>
<dbReference type="PATRIC" id="fig|45067.4.peg.2115"/>
<dbReference type="InterPro" id="IPR036188">
    <property type="entry name" value="FAD/NAD-bd_sf"/>
</dbReference>
<comment type="caution">
    <text evidence="1">The sequence shown here is derived from an EMBL/GenBank/DDBJ whole genome shotgun (WGS) entry which is preliminary data.</text>
</comment>
<protein>
    <submittedName>
        <fullName evidence="1">Uncharacterized protein</fullName>
    </submittedName>
</protein>
<proteinExistence type="predicted"/>
<dbReference type="AlphaFoldDB" id="A0A0W0VJR7"/>
<dbReference type="OrthoDB" id="5649673at2"/>
<dbReference type="RefSeq" id="WP_028372974.1">
    <property type="nucleotide sequence ID" value="NZ_LT906451.1"/>
</dbReference>
<reference evidence="1 2" key="1">
    <citation type="submission" date="2015-11" db="EMBL/GenBank/DDBJ databases">
        <title>Genomic analysis of 38 Legionella species identifies large and diverse effector repertoires.</title>
        <authorList>
            <person name="Burstein D."/>
            <person name="Amaro F."/>
            <person name="Zusman T."/>
            <person name="Lifshitz Z."/>
            <person name="Cohen O."/>
            <person name="Gilbert J.A."/>
            <person name="Pupko T."/>
            <person name="Shuman H.A."/>
            <person name="Segal G."/>
        </authorList>
    </citation>
    <scope>NUCLEOTIDE SEQUENCE [LARGE SCALE GENOMIC DNA]</scope>
    <source>
        <strain evidence="1 2">ATCC 49751</strain>
    </source>
</reference>